<comment type="caution">
    <text evidence="1">The sequence shown here is derived from an EMBL/GenBank/DDBJ whole genome shotgun (WGS) entry which is preliminary data.</text>
</comment>
<proteinExistence type="predicted"/>
<keyword evidence="2" id="KW-1185">Reference proteome</keyword>
<sequence>MAGEEDGVGEEVVEFGQVGGAAVGQVGVCFGADAAGDCGQFHQFGVGSLLAAEDDYRDRSGQEEVQAFLPGAAATEEAYHDEVGAVELGGKVVRS</sequence>
<reference evidence="1 2" key="1">
    <citation type="submission" date="2019-10" db="EMBL/GenBank/DDBJ databases">
        <title>Whole genome shotgun sequence of Acrocarpospora corrugata NBRC 13972.</title>
        <authorList>
            <person name="Ichikawa N."/>
            <person name="Kimura A."/>
            <person name="Kitahashi Y."/>
            <person name="Komaki H."/>
            <person name="Oguchi A."/>
        </authorList>
    </citation>
    <scope>NUCLEOTIDE SEQUENCE [LARGE SCALE GENOMIC DNA]</scope>
    <source>
        <strain evidence="1 2">NBRC 13972</strain>
    </source>
</reference>
<gene>
    <name evidence="1" type="ORF">Acor_61030</name>
</gene>
<protein>
    <submittedName>
        <fullName evidence="1">Uncharacterized protein</fullName>
    </submittedName>
</protein>
<dbReference type="AlphaFoldDB" id="A0A5M3W4Q1"/>
<evidence type="ECO:0000313" key="2">
    <source>
        <dbReference type="Proteomes" id="UP000334990"/>
    </source>
</evidence>
<dbReference type="EMBL" id="BLAD01000076">
    <property type="protein sequence ID" value="GES04037.1"/>
    <property type="molecule type" value="Genomic_DNA"/>
</dbReference>
<evidence type="ECO:0000313" key="1">
    <source>
        <dbReference type="EMBL" id="GES04037.1"/>
    </source>
</evidence>
<name>A0A5M3W4Q1_9ACTN</name>
<organism evidence="1 2">
    <name type="scientific">Acrocarpospora corrugata</name>
    <dbReference type="NCBI Taxonomy" id="35763"/>
    <lineage>
        <taxon>Bacteria</taxon>
        <taxon>Bacillati</taxon>
        <taxon>Actinomycetota</taxon>
        <taxon>Actinomycetes</taxon>
        <taxon>Streptosporangiales</taxon>
        <taxon>Streptosporangiaceae</taxon>
        <taxon>Acrocarpospora</taxon>
    </lineage>
</organism>
<dbReference type="Proteomes" id="UP000334990">
    <property type="component" value="Unassembled WGS sequence"/>
</dbReference>
<accession>A0A5M3W4Q1</accession>